<accession>A0A0A8E455</accession>
<dbReference type="InterPro" id="IPR032466">
    <property type="entry name" value="Metal_Hydrolase"/>
</dbReference>
<evidence type="ECO:0000313" key="4">
    <source>
        <dbReference type="EMBL" id="AJC48990.1"/>
    </source>
</evidence>
<proteinExistence type="inferred from homology"/>
<dbReference type="CDD" id="cd01310">
    <property type="entry name" value="TatD_DNAse"/>
    <property type="match status" value="1"/>
</dbReference>
<sequence length="248" mass="28450">MFIDSHCHLDFAVFDKNRQNLITECGKLGIKSFINPATKSSCWDKLLTIRKHFANVYVCFGLHPAFIDLHQNYDIKKLEEYTQSTKTKLIGEIGLDKRVQNFDKQLDFFKSQINVAKNLNKKVIIHSVKSHNEIIKIIKDTNFNNGGIIHAFNTNTDIAKTYIDLGFKLGIGGIISHPYSKLKQTLKSIDSKNIVLETDSPDMQLYAERQITNTPKNIPRIFELVSNVYELNPAILKQQIYNTSLEFI</sequence>
<dbReference type="RefSeq" id="WP_039124598.1">
    <property type="nucleotide sequence ID" value="NZ_CP010427.1"/>
</dbReference>
<name>A0A0A8E455_9GAMM</name>
<dbReference type="PROSITE" id="PS01137">
    <property type="entry name" value="TATD_1"/>
    <property type="match status" value="1"/>
</dbReference>
<dbReference type="PANTHER" id="PTHR46124">
    <property type="entry name" value="D-AMINOACYL-TRNA DEACYLASE"/>
    <property type="match status" value="1"/>
</dbReference>
<evidence type="ECO:0000313" key="5">
    <source>
        <dbReference type="Proteomes" id="UP000031104"/>
    </source>
</evidence>
<dbReference type="Pfam" id="PF01026">
    <property type="entry name" value="TatD_DNase"/>
    <property type="match status" value="1"/>
</dbReference>
<keyword evidence="2" id="KW-0378">Hydrolase</keyword>
<dbReference type="PIRSF" id="PIRSF005902">
    <property type="entry name" value="DNase_TatD"/>
    <property type="match status" value="1"/>
</dbReference>
<dbReference type="KEGG" id="fgu:SD28_04740"/>
<keyword evidence="3" id="KW-0479">Metal-binding</keyword>
<dbReference type="GO" id="GO:0016788">
    <property type="term" value="F:hydrolase activity, acting on ester bonds"/>
    <property type="evidence" value="ECO:0007669"/>
    <property type="project" value="InterPro"/>
</dbReference>
<gene>
    <name evidence="4" type="ORF">SD28_04740</name>
</gene>
<evidence type="ECO:0000256" key="2">
    <source>
        <dbReference type="ARBA" id="ARBA00022801"/>
    </source>
</evidence>
<evidence type="ECO:0000256" key="3">
    <source>
        <dbReference type="PIRSR" id="PIRSR005902-1"/>
    </source>
</evidence>
<feature type="binding site" evidence="3">
    <location>
        <position position="150"/>
    </location>
    <ligand>
        <name>a divalent metal cation</name>
        <dbReference type="ChEBI" id="CHEBI:60240"/>
        <label>2</label>
    </ligand>
</feature>
<dbReference type="OrthoDB" id="9810005at2"/>
<dbReference type="Proteomes" id="UP000031104">
    <property type="component" value="Chromosome"/>
</dbReference>
<feature type="binding site" evidence="3">
    <location>
        <position position="8"/>
    </location>
    <ligand>
        <name>a divalent metal cation</name>
        <dbReference type="ChEBI" id="CHEBI:60240"/>
        <label>1</label>
    </ligand>
</feature>
<dbReference type="PANTHER" id="PTHR46124:SF3">
    <property type="entry name" value="HYDROLASE"/>
    <property type="match status" value="1"/>
</dbReference>
<dbReference type="Gene3D" id="3.20.20.140">
    <property type="entry name" value="Metal-dependent hydrolases"/>
    <property type="match status" value="1"/>
</dbReference>
<keyword evidence="5" id="KW-1185">Reference proteome</keyword>
<dbReference type="PROSITE" id="PS01091">
    <property type="entry name" value="TATD_3"/>
    <property type="match status" value="1"/>
</dbReference>
<dbReference type="STRING" id="594679.SD28_04740"/>
<feature type="binding site" evidence="3">
    <location>
        <position position="126"/>
    </location>
    <ligand>
        <name>a divalent metal cation</name>
        <dbReference type="ChEBI" id="CHEBI:60240"/>
        <label>2</label>
    </ligand>
</feature>
<feature type="binding site" evidence="3">
    <location>
        <position position="199"/>
    </location>
    <ligand>
        <name>a divalent metal cation</name>
        <dbReference type="ChEBI" id="CHEBI:60240"/>
        <label>1</label>
    </ligand>
</feature>
<dbReference type="GO" id="GO:0046872">
    <property type="term" value="F:metal ion binding"/>
    <property type="evidence" value="ECO:0007669"/>
    <property type="project" value="UniProtKB-KW"/>
</dbReference>
<dbReference type="HOGENOM" id="CLU_031506_0_1_6"/>
<feature type="binding site" evidence="3">
    <location>
        <position position="92"/>
    </location>
    <ligand>
        <name>a divalent metal cation</name>
        <dbReference type="ChEBI" id="CHEBI:60240"/>
        <label>1</label>
    </ligand>
</feature>
<dbReference type="SUPFAM" id="SSF51556">
    <property type="entry name" value="Metallo-dependent hydrolases"/>
    <property type="match status" value="1"/>
</dbReference>
<dbReference type="AlphaFoldDB" id="A0A0A8E455"/>
<evidence type="ECO:0000256" key="1">
    <source>
        <dbReference type="ARBA" id="ARBA00009275"/>
    </source>
</evidence>
<feature type="binding site" evidence="3">
    <location>
        <position position="6"/>
    </location>
    <ligand>
        <name>a divalent metal cation</name>
        <dbReference type="ChEBI" id="CHEBI:60240"/>
        <label>1</label>
    </ligand>
</feature>
<dbReference type="EMBL" id="CP010427">
    <property type="protein sequence ID" value="AJC48990.1"/>
    <property type="molecule type" value="Genomic_DNA"/>
</dbReference>
<dbReference type="GO" id="GO:0005829">
    <property type="term" value="C:cytosol"/>
    <property type="evidence" value="ECO:0007669"/>
    <property type="project" value="TreeGrafter"/>
</dbReference>
<dbReference type="InterPro" id="IPR001130">
    <property type="entry name" value="TatD-like"/>
</dbReference>
<protein>
    <submittedName>
        <fullName evidence="4">DNAase</fullName>
    </submittedName>
</protein>
<dbReference type="InterPro" id="IPR018228">
    <property type="entry name" value="DNase_TatD-rel_CS"/>
</dbReference>
<organism evidence="4 5">
    <name type="scientific">Allofrancisella guangzhouensis</name>
    <dbReference type="NCBI Taxonomy" id="594679"/>
    <lineage>
        <taxon>Bacteria</taxon>
        <taxon>Pseudomonadati</taxon>
        <taxon>Pseudomonadota</taxon>
        <taxon>Gammaproteobacteria</taxon>
        <taxon>Thiotrichales</taxon>
        <taxon>Francisellaceae</taxon>
        <taxon>Allofrancisella</taxon>
    </lineage>
</organism>
<comment type="similarity">
    <text evidence="1">Belongs to the metallo-dependent hydrolases superfamily. TatD-type hydrolase family.</text>
</comment>
<reference evidence="4 5" key="1">
    <citation type="submission" date="2014-12" db="EMBL/GenBank/DDBJ databases">
        <title>Complete genome sequence of Francisella guanzhouensis strain 08HL01032 isolated from air-conditioning system in China.</title>
        <authorList>
            <person name="Svensson D."/>
            <person name="Ohrman C."/>
            <person name="Backman S."/>
            <person name="Karlsson E."/>
            <person name="Nilsson E."/>
            <person name="Bystrom M."/>
            <person name="Larkeryd A."/>
            <person name="Stenberg P."/>
            <person name="Scholtz H.C."/>
            <person name="Forsman M."/>
            <person name="Sjodin A."/>
        </authorList>
    </citation>
    <scope>NUCLEOTIDE SEQUENCE [LARGE SCALE GENOMIC DNA]</scope>
    <source>
        <strain evidence="4 5">08HL01032</strain>
    </source>
</reference>